<keyword evidence="1" id="KW-0472">Membrane</keyword>
<dbReference type="Proteomes" id="UP000319516">
    <property type="component" value="Unassembled WGS sequence"/>
</dbReference>
<accession>A0A542YR52</accession>
<name>A0A542YR52_9MICO</name>
<keyword evidence="1" id="KW-1133">Transmembrane helix</keyword>
<keyword evidence="3" id="KW-1185">Reference proteome</keyword>
<dbReference type="RefSeq" id="WP_141784706.1">
    <property type="nucleotide sequence ID" value="NZ_BAAAIK010000002.1"/>
</dbReference>
<feature type="transmembrane region" description="Helical" evidence="1">
    <location>
        <begin position="164"/>
        <end position="190"/>
    </location>
</feature>
<evidence type="ECO:0000313" key="2">
    <source>
        <dbReference type="EMBL" id="TQL50586.1"/>
    </source>
</evidence>
<sequence>MNRLTLVELRRLGWRRLVWAVLLMAVGVVALTLYGVNDMVRMSSAELANADRYYQEAVQDWEVNGERYHEECLQDQEREREATGDDTLDFGCDQMVAPELADFQWGPESLFVQVNELLAQLVFPMLFLVLLVGATATAAEFGARTIGTWLTFEPRRDRVFTSKVLAPGLWAVPVSVGYLVLVVAGVSAVFRLHGVDDHISNDEWADLAWVGLRSVAVLALVAAAGAAVGLAVRHTAAVLGIVVGYLVTVEILLAQFFPGIARYSLSNNILAWVKGGHEWETWRCPSDGGECEAISHVVSTTEAGTLLGLVVAATLVVCWLVFRRADVN</sequence>
<evidence type="ECO:0000313" key="3">
    <source>
        <dbReference type="Proteomes" id="UP000319516"/>
    </source>
</evidence>
<organism evidence="2 3">
    <name type="scientific">Ornithinicoccus hortensis</name>
    <dbReference type="NCBI Taxonomy" id="82346"/>
    <lineage>
        <taxon>Bacteria</taxon>
        <taxon>Bacillati</taxon>
        <taxon>Actinomycetota</taxon>
        <taxon>Actinomycetes</taxon>
        <taxon>Micrococcales</taxon>
        <taxon>Intrasporangiaceae</taxon>
        <taxon>Ornithinicoccus</taxon>
    </lineage>
</organism>
<dbReference type="OrthoDB" id="3819831at2"/>
<gene>
    <name evidence="2" type="ORF">FB467_1699</name>
</gene>
<keyword evidence="1" id="KW-0812">Transmembrane</keyword>
<feature type="transmembrane region" description="Helical" evidence="1">
    <location>
        <begin position="117"/>
        <end position="143"/>
    </location>
</feature>
<feature type="transmembrane region" description="Helical" evidence="1">
    <location>
        <begin position="303"/>
        <end position="322"/>
    </location>
</feature>
<proteinExistence type="predicted"/>
<dbReference type="EMBL" id="VFOP01000001">
    <property type="protein sequence ID" value="TQL50586.1"/>
    <property type="molecule type" value="Genomic_DNA"/>
</dbReference>
<feature type="transmembrane region" description="Helical" evidence="1">
    <location>
        <begin position="237"/>
        <end position="257"/>
    </location>
</feature>
<feature type="transmembrane region" description="Helical" evidence="1">
    <location>
        <begin position="17"/>
        <end position="36"/>
    </location>
</feature>
<comment type="caution">
    <text evidence="2">The sequence shown here is derived from an EMBL/GenBank/DDBJ whole genome shotgun (WGS) entry which is preliminary data.</text>
</comment>
<feature type="transmembrane region" description="Helical" evidence="1">
    <location>
        <begin position="210"/>
        <end position="230"/>
    </location>
</feature>
<protein>
    <submittedName>
        <fullName evidence="2">ABC-2 type transport system permease protein</fullName>
    </submittedName>
</protein>
<evidence type="ECO:0000256" key="1">
    <source>
        <dbReference type="SAM" id="Phobius"/>
    </source>
</evidence>
<dbReference type="AlphaFoldDB" id="A0A542YR52"/>
<reference evidence="2 3" key="1">
    <citation type="submission" date="2019-06" db="EMBL/GenBank/DDBJ databases">
        <title>Sequencing the genomes of 1000 actinobacteria strains.</title>
        <authorList>
            <person name="Klenk H.-P."/>
        </authorList>
    </citation>
    <scope>NUCLEOTIDE SEQUENCE [LARGE SCALE GENOMIC DNA]</scope>
    <source>
        <strain evidence="2 3">DSM 12335</strain>
    </source>
</reference>